<evidence type="ECO:0000256" key="1">
    <source>
        <dbReference type="SAM" id="MobiDB-lite"/>
    </source>
</evidence>
<feature type="transmembrane region" description="Helical" evidence="2">
    <location>
        <begin position="44"/>
        <end position="63"/>
    </location>
</feature>
<name>A0A9N8DM91_9STRA</name>
<keyword evidence="2" id="KW-0812">Transmembrane</keyword>
<dbReference type="AlphaFoldDB" id="A0A9N8DM91"/>
<organism evidence="3 4">
    <name type="scientific">Seminavis robusta</name>
    <dbReference type="NCBI Taxonomy" id="568900"/>
    <lineage>
        <taxon>Eukaryota</taxon>
        <taxon>Sar</taxon>
        <taxon>Stramenopiles</taxon>
        <taxon>Ochrophyta</taxon>
        <taxon>Bacillariophyta</taxon>
        <taxon>Bacillariophyceae</taxon>
        <taxon>Bacillariophycidae</taxon>
        <taxon>Naviculales</taxon>
        <taxon>Naviculaceae</taxon>
        <taxon>Seminavis</taxon>
    </lineage>
</organism>
<dbReference type="EMBL" id="CAICTM010000161">
    <property type="protein sequence ID" value="CAB9503309.1"/>
    <property type="molecule type" value="Genomic_DNA"/>
</dbReference>
<dbReference type="Proteomes" id="UP001153069">
    <property type="component" value="Unassembled WGS sequence"/>
</dbReference>
<keyword evidence="4" id="KW-1185">Reference proteome</keyword>
<keyword evidence="2" id="KW-1133">Transmembrane helix</keyword>
<sequence>MTLDTNNSNMDNATTNDTNSNNNNWADVVDLQKKNDDDKYYDQIIYSVVKITFAGFAGALVGLSRQNQHAGAKIFQRAVVKGKMTRAPPKLKTVAPQGEDANIPFMWATSFIVFVSILETSRFWSPTTMMMDLYQHNINYDQQQEQPQQQQAESVSDNSNLSSLSLSSHHNQKYLATISDYTLGGSVAGLAGAMSKRQPLTGSSSTSRLELPSAILKTGRRSILLSGVGTGIALGFFAGVCQAGLDYMEDQVRSMEEQEQKELANEEDAAVVENGQSAQQ</sequence>
<feature type="region of interest" description="Disordered" evidence="1">
    <location>
        <begin position="256"/>
        <end position="280"/>
    </location>
</feature>
<gene>
    <name evidence="3" type="ORF">SEMRO_162_G072730.1</name>
</gene>
<evidence type="ECO:0000256" key="2">
    <source>
        <dbReference type="SAM" id="Phobius"/>
    </source>
</evidence>
<protein>
    <submittedName>
        <fullName evidence="3">Uncharacterized protein</fullName>
    </submittedName>
</protein>
<proteinExistence type="predicted"/>
<keyword evidence="2" id="KW-0472">Membrane</keyword>
<reference evidence="3" key="1">
    <citation type="submission" date="2020-06" db="EMBL/GenBank/DDBJ databases">
        <authorList>
            <consortium name="Plant Systems Biology data submission"/>
        </authorList>
    </citation>
    <scope>NUCLEOTIDE SEQUENCE</scope>
    <source>
        <strain evidence="3">D6</strain>
    </source>
</reference>
<accession>A0A9N8DM91</accession>
<feature type="transmembrane region" description="Helical" evidence="2">
    <location>
        <begin position="223"/>
        <end position="245"/>
    </location>
</feature>
<comment type="caution">
    <text evidence="3">The sequence shown here is derived from an EMBL/GenBank/DDBJ whole genome shotgun (WGS) entry which is preliminary data.</text>
</comment>
<evidence type="ECO:0000313" key="3">
    <source>
        <dbReference type="EMBL" id="CAB9503309.1"/>
    </source>
</evidence>
<evidence type="ECO:0000313" key="4">
    <source>
        <dbReference type="Proteomes" id="UP001153069"/>
    </source>
</evidence>
<feature type="region of interest" description="Disordered" evidence="1">
    <location>
        <begin position="142"/>
        <end position="165"/>
    </location>
</feature>
<feature type="region of interest" description="Disordered" evidence="1">
    <location>
        <begin position="1"/>
        <end position="24"/>
    </location>
</feature>